<reference evidence="22 23" key="1">
    <citation type="submission" date="2024-03" db="EMBL/GenBank/DDBJ databases">
        <title>Adaptation during the transition from Ophiocordyceps entomopathogen to insect associate is accompanied by gene loss and intensified selection.</title>
        <authorList>
            <person name="Ward C.M."/>
            <person name="Onetto C.A."/>
            <person name="Borneman A.R."/>
        </authorList>
    </citation>
    <scope>NUCLEOTIDE SEQUENCE [LARGE SCALE GENOMIC DNA]</scope>
    <source>
        <strain evidence="22">AWRI1</strain>
        <tissue evidence="22">Single Adult Female</tissue>
    </source>
</reference>
<feature type="domain" description="G-patch" evidence="21">
    <location>
        <begin position="868"/>
        <end position="914"/>
    </location>
</feature>
<dbReference type="Gene3D" id="3.30.70.330">
    <property type="match status" value="2"/>
</dbReference>
<dbReference type="GO" id="GO:0008270">
    <property type="term" value="F:zinc ion binding"/>
    <property type="evidence" value="ECO:0007669"/>
    <property type="project" value="UniProtKB-KW"/>
</dbReference>
<evidence type="ECO:0000256" key="2">
    <source>
        <dbReference type="ARBA" id="ARBA00004123"/>
    </source>
</evidence>
<dbReference type="GO" id="GO:0000398">
    <property type="term" value="P:mRNA splicing, via spliceosome"/>
    <property type="evidence" value="ECO:0007669"/>
    <property type="project" value="TreeGrafter"/>
</dbReference>
<feature type="domain" description="RRM" evidence="19">
    <location>
        <begin position="217"/>
        <end position="303"/>
    </location>
</feature>
<keyword evidence="13" id="KW-0539">Nucleus</keyword>
<feature type="compositionally biased region" description="Basic and acidic residues" evidence="18">
    <location>
        <begin position="11"/>
        <end position="31"/>
    </location>
</feature>
<protein>
    <recommendedName>
        <fullName evidence="4">non-specific serine/threonine protein kinase</fullName>
        <ecNumber evidence="4">2.7.11.1</ecNumber>
    </recommendedName>
</protein>
<dbReference type="InterPro" id="IPR012677">
    <property type="entry name" value="Nucleotide-bd_a/b_plait_sf"/>
</dbReference>
<feature type="compositionally biased region" description="Basic and acidic residues" evidence="18">
    <location>
        <begin position="64"/>
        <end position="96"/>
    </location>
</feature>
<keyword evidence="9" id="KW-0418">Kinase</keyword>
<dbReference type="Gene3D" id="1.10.510.10">
    <property type="entry name" value="Transferase(Phosphotransferase) domain 1"/>
    <property type="match status" value="1"/>
</dbReference>
<comment type="subcellular location">
    <subcellularLocation>
        <location evidence="2">Nucleus</location>
    </subcellularLocation>
</comment>
<dbReference type="InterPro" id="IPR041591">
    <property type="entry name" value="OCRE"/>
</dbReference>
<evidence type="ECO:0000256" key="5">
    <source>
        <dbReference type="ARBA" id="ARBA00022527"/>
    </source>
</evidence>
<keyword evidence="16" id="KW-0863">Zinc-finger</keyword>
<keyword evidence="10" id="KW-0067">ATP-binding</keyword>
<dbReference type="PANTHER" id="PTHR13948">
    <property type="entry name" value="RNA-BINDING PROTEIN"/>
    <property type="match status" value="1"/>
</dbReference>
<dbReference type="GO" id="GO:0005524">
    <property type="term" value="F:ATP binding"/>
    <property type="evidence" value="ECO:0007669"/>
    <property type="project" value="UniProtKB-KW"/>
</dbReference>
<evidence type="ECO:0000256" key="3">
    <source>
        <dbReference type="ARBA" id="ARBA00009196"/>
    </source>
</evidence>
<dbReference type="InterPro" id="IPR015285">
    <property type="entry name" value="RIO2_wHTH_N"/>
</dbReference>
<dbReference type="Gene3D" id="1.10.10.10">
    <property type="entry name" value="Winged helix-like DNA-binding domain superfamily/Winged helix DNA-binding domain"/>
    <property type="match status" value="1"/>
</dbReference>
<comment type="catalytic activity">
    <reaction evidence="14">
        <text>L-threonyl-[protein] + ATP = O-phospho-L-threonyl-[protein] + ADP + H(+)</text>
        <dbReference type="Rhea" id="RHEA:46608"/>
        <dbReference type="Rhea" id="RHEA-COMP:11060"/>
        <dbReference type="Rhea" id="RHEA-COMP:11605"/>
        <dbReference type="ChEBI" id="CHEBI:15378"/>
        <dbReference type="ChEBI" id="CHEBI:30013"/>
        <dbReference type="ChEBI" id="CHEBI:30616"/>
        <dbReference type="ChEBI" id="CHEBI:61977"/>
        <dbReference type="ChEBI" id="CHEBI:456216"/>
        <dbReference type="EC" id="2.7.11.1"/>
    </reaction>
</comment>
<feature type="compositionally biased region" description="Basic and acidic residues" evidence="18">
    <location>
        <begin position="109"/>
        <end position="140"/>
    </location>
</feature>
<evidence type="ECO:0000256" key="11">
    <source>
        <dbReference type="ARBA" id="ARBA00022842"/>
    </source>
</evidence>
<dbReference type="FunFam" id="3.30.200.20:FF:000052">
    <property type="entry name" value="Serine/threonine-protein kinase RIO2"/>
    <property type="match status" value="1"/>
</dbReference>
<keyword evidence="23" id="KW-1185">Reference proteome</keyword>
<comment type="catalytic activity">
    <reaction evidence="15">
        <text>L-seryl-[protein] + ATP = O-phospho-L-seryl-[protein] + ADP + H(+)</text>
        <dbReference type="Rhea" id="RHEA:17989"/>
        <dbReference type="Rhea" id="RHEA-COMP:9863"/>
        <dbReference type="Rhea" id="RHEA-COMP:11604"/>
        <dbReference type="ChEBI" id="CHEBI:15378"/>
        <dbReference type="ChEBI" id="CHEBI:29999"/>
        <dbReference type="ChEBI" id="CHEBI:30616"/>
        <dbReference type="ChEBI" id="CHEBI:83421"/>
        <dbReference type="ChEBI" id="CHEBI:456216"/>
        <dbReference type="EC" id="2.7.11.1"/>
    </reaction>
</comment>
<evidence type="ECO:0000256" key="1">
    <source>
        <dbReference type="ARBA" id="ARBA00001946"/>
    </source>
</evidence>
<evidence type="ECO:0000256" key="12">
    <source>
        <dbReference type="ARBA" id="ARBA00022884"/>
    </source>
</evidence>
<comment type="cofactor">
    <cofactor evidence="1">
        <name>Mg(2+)</name>
        <dbReference type="ChEBI" id="CHEBI:18420"/>
    </cofactor>
</comment>
<dbReference type="CDD" id="cd16167">
    <property type="entry name" value="OCRE_RBM10"/>
    <property type="match status" value="1"/>
</dbReference>
<dbReference type="CDD" id="cd12313">
    <property type="entry name" value="RRM1_RRM2_RBM5_like"/>
    <property type="match status" value="1"/>
</dbReference>
<dbReference type="InterPro" id="IPR000467">
    <property type="entry name" value="G_patch_dom"/>
</dbReference>
<dbReference type="PROSITE" id="PS50174">
    <property type="entry name" value="G_PATCH"/>
    <property type="match status" value="1"/>
</dbReference>
<dbReference type="Gene3D" id="3.30.200.20">
    <property type="entry name" value="Phosphorylase Kinase, domain 1"/>
    <property type="match status" value="1"/>
</dbReference>
<dbReference type="Proteomes" id="UP001367676">
    <property type="component" value="Unassembled WGS sequence"/>
</dbReference>
<evidence type="ECO:0000256" key="7">
    <source>
        <dbReference type="ARBA" id="ARBA00022723"/>
    </source>
</evidence>
<dbReference type="Pfam" id="PF01163">
    <property type="entry name" value="RIO1"/>
    <property type="match status" value="1"/>
</dbReference>
<dbReference type="PROSITE" id="PS01245">
    <property type="entry name" value="RIO1"/>
    <property type="match status" value="1"/>
</dbReference>
<keyword evidence="5" id="KW-0723">Serine/threonine-protein kinase</keyword>
<dbReference type="SUPFAM" id="SSF54928">
    <property type="entry name" value="RNA-binding domain, RBD"/>
    <property type="match status" value="2"/>
</dbReference>
<keyword evidence="12 17" id="KW-0694">RNA-binding</keyword>
<dbReference type="SUPFAM" id="SSF46785">
    <property type="entry name" value="Winged helix' DNA-binding domain"/>
    <property type="match status" value="1"/>
</dbReference>
<evidence type="ECO:0000259" key="20">
    <source>
        <dbReference type="PROSITE" id="PS50157"/>
    </source>
</evidence>
<evidence type="ECO:0000256" key="4">
    <source>
        <dbReference type="ARBA" id="ARBA00012513"/>
    </source>
</evidence>
<dbReference type="EMBL" id="JBBCAQ010000022">
    <property type="protein sequence ID" value="KAK7590361.1"/>
    <property type="molecule type" value="Genomic_DNA"/>
</dbReference>
<dbReference type="Pfam" id="PF17780">
    <property type="entry name" value="OCRE"/>
    <property type="match status" value="1"/>
</dbReference>
<dbReference type="InterPro" id="IPR035979">
    <property type="entry name" value="RBD_domain_sf"/>
</dbReference>
<dbReference type="InterPro" id="IPR035618">
    <property type="entry name" value="RBM10_OCRE"/>
</dbReference>
<dbReference type="InterPro" id="IPR036390">
    <property type="entry name" value="WH_DNA-bd_sf"/>
</dbReference>
<dbReference type="InterPro" id="IPR036388">
    <property type="entry name" value="WH-like_DNA-bd_sf"/>
</dbReference>
<dbReference type="InterPro" id="IPR000687">
    <property type="entry name" value="RIO_kinase"/>
</dbReference>
<keyword evidence="7" id="KW-0479">Metal-binding</keyword>
<dbReference type="InterPro" id="IPR018935">
    <property type="entry name" value="RIO_kinase_CS"/>
</dbReference>
<accession>A0AAN9TWG4</accession>
<evidence type="ECO:0000256" key="17">
    <source>
        <dbReference type="PROSITE-ProRule" id="PRU00176"/>
    </source>
</evidence>
<sequence>MSGCADSSYEYQERPMRSPDREYYRSERERSGSSSSARYRDRSPRDNRRSPRNEHRRGYRSSSRKRELSRERDRKRDRDRSRHSSYERKSSRERSYSRSRRSSGQNDSDDGRRRYSSRDRHYKERYANRRRRSYDDDRSSRGNSYDSSRSKRDSDCDRSSPRWSRGINDKWLAHVWGEENCPGNLGGGVGSSSLDHENDGPYEKFDRSSYKSQTPNKTLILRGLAPYITERDIREEIIQAGGRPRDIRLIRKRDVGSSRCFAFVELNSTEEARSMVERHDGEFQLLDQRVIMQYSIQRDFTKETSADWYCRCSTLNFKRREFCFKCGSDRRSGECSDFDEISSHPTHTVLLKGLDSSTTEENVLRAIQMLSSLAIRSVRIGRDKVTNVSRGVCYIEMNKVSDAMYLHNTLLKERLRINDRLVHISYCKSIPASTAVSSCGVSNAGNAAIAAAQWSHQKNNDSSSHYTLQDVPRLAECSASMYAKTPAEQEAFVKHYTDYYTNVINEGGVIPSLDSFGLNPSSIGSQDGGSADSISATSTVASAAASSLPIAPSNEIPSGNGEYCYPVPDVSAYQYEKTSGYYYDPKTMLYYDANSQYYFNSKTNKFLYWDGNRKTYLLAPNDLASKGQNLANTSQVGQTGDSTSIDDNTEENKAEDGNKVKVAKRIAKDMEKWAKTLNHKKEYAKQNLIASQTTPVLKTLGAADIGYAVGMLGRKDSNQVLENAHVGPNTGPIPATNDSLVAEYGEGSDSEDETVKMLQLLQDDTLVDWGKMACLLCKRAFPNRETLLKHQQFSELHKQNLEAFNRSIGVNVEDAKQKSVQYRDRAEERRLKYNEPDVPPTNRLKENYARSCDATVNYGEPARKKIGSDNVGNKMLQKMGWQQGMGLGKCNQGRTDIIQAEVRPMSAGLGIRSLGVTPGPGETYKDCVKKMMRARYEEIEMGMKNHELVPAMLAASIASLHHGGVHKVLRQLCKQNLLSYERGKHYDGYRLTNSGYDYLALNTLVSRDVIFSFGNQIGVGKESNIYIVANSKGEEFCLKLHRLGRTCFRNLKEKRDYHGHRHKAGWLYLSRISATKEFEYMKALKKRNFPVPNPVDCNRHCVVMDLIDGHPLSHIYEVPNVEELYDSLMNLILQLGNNGVIHGDFNEFNILLKKENNQPVIIDFPQMVSIHHENAEQKEDEIDKELHISGFCKEDDSEELDSDNLEYLEEFDDIQMAKSLGDLKANDVPEESVESIQMTKSLGDLKANDVSEESVESICENVECLEIAGKDQFDEPVNSRNLDAVSNFSYVSHSTTSTIAPEIIHSRVKKAITKRSSAIDRKRCLAKGEASAVARQRKENKDVIKEYLNPSSVWG</sequence>
<evidence type="ECO:0000259" key="19">
    <source>
        <dbReference type="PROSITE" id="PS50102"/>
    </source>
</evidence>
<dbReference type="Pfam" id="PF01585">
    <property type="entry name" value="G-patch"/>
    <property type="match status" value="1"/>
</dbReference>
<dbReference type="GO" id="GO:0004674">
    <property type="term" value="F:protein serine/threonine kinase activity"/>
    <property type="evidence" value="ECO:0007669"/>
    <property type="project" value="UniProtKB-KW"/>
</dbReference>
<keyword evidence="11" id="KW-0460">Magnesium</keyword>
<feature type="domain" description="C2H2-type" evidence="20">
    <location>
        <begin position="772"/>
        <end position="802"/>
    </location>
</feature>
<feature type="region of interest" description="Disordered" evidence="18">
    <location>
        <begin position="631"/>
        <end position="658"/>
    </location>
</feature>
<feature type="compositionally biased region" description="Basic and acidic residues" evidence="18">
    <location>
        <begin position="148"/>
        <end position="160"/>
    </location>
</feature>
<keyword evidence="6" id="KW-0808">Transferase</keyword>
<dbReference type="CDD" id="cd05144">
    <property type="entry name" value="RIO2_C"/>
    <property type="match status" value="1"/>
</dbReference>
<evidence type="ECO:0000313" key="22">
    <source>
        <dbReference type="EMBL" id="KAK7590361.1"/>
    </source>
</evidence>
<dbReference type="InterPro" id="IPR000504">
    <property type="entry name" value="RRM_dom"/>
</dbReference>
<feature type="domain" description="RRM" evidence="19">
    <location>
        <begin position="347"/>
        <end position="429"/>
    </location>
</feature>
<evidence type="ECO:0000256" key="13">
    <source>
        <dbReference type="ARBA" id="ARBA00023242"/>
    </source>
</evidence>
<dbReference type="EC" id="2.7.11.1" evidence="4"/>
<dbReference type="SUPFAM" id="SSF56112">
    <property type="entry name" value="Protein kinase-like (PK-like)"/>
    <property type="match status" value="1"/>
</dbReference>
<feature type="compositionally biased region" description="Basic and acidic residues" evidence="18">
    <location>
        <begin position="38"/>
        <end position="53"/>
    </location>
</feature>
<evidence type="ECO:0000256" key="9">
    <source>
        <dbReference type="ARBA" id="ARBA00022777"/>
    </source>
</evidence>
<dbReference type="InterPro" id="IPR013087">
    <property type="entry name" value="Znf_C2H2_type"/>
</dbReference>
<feature type="compositionally biased region" description="Basic residues" evidence="18">
    <location>
        <begin position="54"/>
        <end position="63"/>
    </location>
</feature>
<dbReference type="PROSITE" id="PS50157">
    <property type="entry name" value="ZINC_FINGER_C2H2_2"/>
    <property type="match status" value="1"/>
</dbReference>
<name>A0AAN9TWG4_9HEMI</name>
<feature type="region of interest" description="Disordered" evidence="18">
    <location>
        <begin position="186"/>
        <end position="210"/>
    </location>
</feature>
<dbReference type="PROSITE" id="PS50102">
    <property type="entry name" value="RRM"/>
    <property type="match status" value="2"/>
</dbReference>
<dbReference type="SMART" id="SM00443">
    <property type="entry name" value="G_patch"/>
    <property type="match status" value="1"/>
</dbReference>
<feature type="compositionally biased region" description="Polar residues" evidence="18">
    <location>
        <begin position="631"/>
        <end position="646"/>
    </location>
</feature>
<evidence type="ECO:0000313" key="23">
    <source>
        <dbReference type="Proteomes" id="UP001367676"/>
    </source>
</evidence>
<evidence type="ECO:0000256" key="10">
    <source>
        <dbReference type="ARBA" id="ARBA00022840"/>
    </source>
</evidence>
<dbReference type="SMART" id="SM00090">
    <property type="entry name" value="RIO"/>
    <property type="match status" value="1"/>
</dbReference>
<dbReference type="Gene3D" id="4.10.1060.10">
    <property type="entry name" value="Zinc finger, RanBP2-type"/>
    <property type="match status" value="1"/>
</dbReference>
<dbReference type="GO" id="GO:0003723">
    <property type="term" value="F:RNA binding"/>
    <property type="evidence" value="ECO:0007669"/>
    <property type="project" value="UniProtKB-UniRule"/>
</dbReference>
<feature type="region of interest" description="Disordered" evidence="18">
    <location>
        <begin position="1"/>
        <end position="162"/>
    </location>
</feature>
<dbReference type="SMART" id="SM00360">
    <property type="entry name" value="RRM"/>
    <property type="match status" value="2"/>
</dbReference>
<evidence type="ECO:0000256" key="8">
    <source>
        <dbReference type="ARBA" id="ARBA00022741"/>
    </source>
</evidence>
<evidence type="ECO:0000256" key="18">
    <source>
        <dbReference type="SAM" id="MobiDB-lite"/>
    </source>
</evidence>
<organism evidence="22 23">
    <name type="scientific">Parthenolecanium corni</name>
    <dbReference type="NCBI Taxonomy" id="536013"/>
    <lineage>
        <taxon>Eukaryota</taxon>
        <taxon>Metazoa</taxon>
        <taxon>Ecdysozoa</taxon>
        <taxon>Arthropoda</taxon>
        <taxon>Hexapoda</taxon>
        <taxon>Insecta</taxon>
        <taxon>Pterygota</taxon>
        <taxon>Neoptera</taxon>
        <taxon>Paraneoptera</taxon>
        <taxon>Hemiptera</taxon>
        <taxon>Sternorrhyncha</taxon>
        <taxon>Coccoidea</taxon>
        <taxon>Coccidae</taxon>
        <taxon>Parthenolecanium</taxon>
    </lineage>
</organism>
<keyword evidence="8" id="KW-0547">Nucleotide-binding</keyword>
<gene>
    <name evidence="22" type="ORF">V9T40_001974</name>
</gene>
<dbReference type="GO" id="GO:0005634">
    <property type="term" value="C:nucleus"/>
    <property type="evidence" value="ECO:0007669"/>
    <property type="project" value="UniProtKB-SubCell"/>
</dbReference>
<dbReference type="InterPro" id="IPR030484">
    <property type="entry name" value="Rio2"/>
</dbReference>
<evidence type="ECO:0000259" key="21">
    <source>
        <dbReference type="PROSITE" id="PS50174"/>
    </source>
</evidence>
<dbReference type="InterPro" id="IPR011009">
    <property type="entry name" value="Kinase-like_dom_sf"/>
</dbReference>
<evidence type="ECO:0000256" key="15">
    <source>
        <dbReference type="ARBA" id="ARBA00048679"/>
    </source>
</evidence>
<dbReference type="InterPro" id="IPR018934">
    <property type="entry name" value="RIO_dom"/>
</dbReference>
<comment type="caution">
    <text evidence="22">The sequence shown here is derived from an EMBL/GenBank/DDBJ whole genome shotgun (WGS) entry which is preliminary data.</text>
</comment>
<feature type="compositionally biased region" description="Basic and acidic residues" evidence="18">
    <location>
        <begin position="194"/>
        <end position="209"/>
    </location>
</feature>
<evidence type="ECO:0000256" key="6">
    <source>
        <dbReference type="ARBA" id="ARBA00022679"/>
    </source>
</evidence>
<dbReference type="Pfam" id="PF00076">
    <property type="entry name" value="RRM_1"/>
    <property type="match status" value="1"/>
</dbReference>
<evidence type="ECO:0000256" key="14">
    <source>
        <dbReference type="ARBA" id="ARBA00047899"/>
    </source>
</evidence>
<dbReference type="Pfam" id="PF09202">
    <property type="entry name" value="Rio2_N"/>
    <property type="match status" value="1"/>
</dbReference>
<dbReference type="PANTHER" id="PTHR13948:SF3">
    <property type="entry name" value="FI21118P1"/>
    <property type="match status" value="1"/>
</dbReference>
<evidence type="ECO:0000256" key="16">
    <source>
        <dbReference type="PROSITE-ProRule" id="PRU00042"/>
    </source>
</evidence>
<proteinExistence type="inferred from homology"/>
<comment type="similarity">
    <text evidence="3">Belongs to the protein kinase superfamily. RIO-type Ser/Thr kinase family.</text>
</comment>
<keyword evidence="16" id="KW-0862">Zinc</keyword>